<accession>A0ACB6RPC6</accession>
<evidence type="ECO:0000313" key="2">
    <source>
        <dbReference type="Proteomes" id="UP000799754"/>
    </source>
</evidence>
<comment type="caution">
    <text evidence="1">The sequence shown here is derived from an EMBL/GenBank/DDBJ whole genome shotgun (WGS) entry which is preliminary data.</text>
</comment>
<gene>
    <name evidence="1" type="ORF">BU25DRAFT_180545</name>
</gene>
<dbReference type="EMBL" id="MU006738">
    <property type="protein sequence ID" value="KAF2623260.1"/>
    <property type="molecule type" value="Genomic_DNA"/>
</dbReference>
<proteinExistence type="predicted"/>
<name>A0ACB6RPC6_9PLEO</name>
<sequence length="124" mass="13971">MSPEHNLPKLSHHTTIILLSILPAVGLFGLLMGIWHCVRKRNSAKRYEQERQDEASTLHQHAFLANDNYLPERSQSTGHQVRKMRVPNLPNLKIDTSMPAGAQVRSAPAVGRVENHRRQVDGVP</sequence>
<protein>
    <submittedName>
        <fullName evidence="1">Uncharacterized protein</fullName>
    </submittedName>
</protein>
<organism evidence="1 2">
    <name type="scientific">Macroventuria anomochaeta</name>
    <dbReference type="NCBI Taxonomy" id="301207"/>
    <lineage>
        <taxon>Eukaryota</taxon>
        <taxon>Fungi</taxon>
        <taxon>Dikarya</taxon>
        <taxon>Ascomycota</taxon>
        <taxon>Pezizomycotina</taxon>
        <taxon>Dothideomycetes</taxon>
        <taxon>Pleosporomycetidae</taxon>
        <taxon>Pleosporales</taxon>
        <taxon>Pleosporineae</taxon>
        <taxon>Didymellaceae</taxon>
        <taxon>Macroventuria</taxon>
    </lineage>
</organism>
<evidence type="ECO:0000313" key="1">
    <source>
        <dbReference type="EMBL" id="KAF2623260.1"/>
    </source>
</evidence>
<reference evidence="1" key="1">
    <citation type="journal article" date="2020" name="Stud. Mycol.">
        <title>101 Dothideomycetes genomes: a test case for predicting lifestyles and emergence of pathogens.</title>
        <authorList>
            <person name="Haridas S."/>
            <person name="Albert R."/>
            <person name="Binder M."/>
            <person name="Bloem J."/>
            <person name="Labutti K."/>
            <person name="Salamov A."/>
            <person name="Andreopoulos B."/>
            <person name="Baker S."/>
            <person name="Barry K."/>
            <person name="Bills G."/>
            <person name="Bluhm B."/>
            <person name="Cannon C."/>
            <person name="Castanera R."/>
            <person name="Culley D."/>
            <person name="Daum C."/>
            <person name="Ezra D."/>
            <person name="Gonzalez J."/>
            <person name="Henrissat B."/>
            <person name="Kuo A."/>
            <person name="Liang C."/>
            <person name="Lipzen A."/>
            <person name="Lutzoni F."/>
            <person name="Magnuson J."/>
            <person name="Mondo S."/>
            <person name="Nolan M."/>
            <person name="Ohm R."/>
            <person name="Pangilinan J."/>
            <person name="Park H.-J."/>
            <person name="Ramirez L."/>
            <person name="Alfaro M."/>
            <person name="Sun H."/>
            <person name="Tritt A."/>
            <person name="Yoshinaga Y."/>
            <person name="Zwiers L.-H."/>
            <person name="Turgeon B."/>
            <person name="Goodwin S."/>
            <person name="Spatafora J."/>
            <person name="Crous P."/>
            <person name="Grigoriev I."/>
        </authorList>
    </citation>
    <scope>NUCLEOTIDE SEQUENCE</scope>
    <source>
        <strain evidence="1">CBS 525.71</strain>
    </source>
</reference>
<dbReference type="Proteomes" id="UP000799754">
    <property type="component" value="Unassembled WGS sequence"/>
</dbReference>
<keyword evidence="2" id="KW-1185">Reference proteome</keyword>